<keyword evidence="1" id="KW-0472">Membrane</keyword>
<dbReference type="KEGG" id="toc:Toce_1711"/>
<dbReference type="EMBL" id="CP002131">
    <property type="protein sequence ID" value="ADL08447.1"/>
    <property type="molecule type" value="Genomic_DNA"/>
</dbReference>
<dbReference type="PROSITE" id="PS51831">
    <property type="entry name" value="HD"/>
    <property type="match status" value="1"/>
</dbReference>
<dbReference type="SMART" id="SM00471">
    <property type="entry name" value="HDc"/>
    <property type="match status" value="1"/>
</dbReference>
<feature type="transmembrane region" description="Helical" evidence="1">
    <location>
        <begin position="176"/>
        <end position="196"/>
    </location>
</feature>
<dbReference type="RefSeq" id="WP_013276469.1">
    <property type="nucleotide sequence ID" value="NC_014377.1"/>
</dbReference>
<evidence type="ECO:0000259" key="3">
    <source>
        <dbReference type="PROSITE" id="PS51832"/>
    </source>
</evidence>
<dbReference type="eggNOG" id="COG3437">
    <property type="taxonomic scope" value="Bacteria"/>
</dbReference>
<dbReference type="AlphaFoldDB" id="D9RYM3"/>
<feature type="transmembrane region" description="Helical" evidence="1">
    <location>
        <begin position="12"/>
        <end position="30"/>
    </location>
</feature>
<evidence type="ECO:0000256" key="1">
    <source>
        <dbReference type="SAM" id="Phobius"/>
    </source>
</evidence>
<dbReference type="PANTHER" id="PTHR43155">
    <property type="entry name" value="CYCLIC DI-GMP PHOSPHODIESTERASE PA4108-RELATED"/>
    <property type="match status" value="1"/>
</dbReference>
<dbReference type="OrthoDB" id="10822at2"/>
<feature type="transmembrane region" description="Helical" evidence="1">
    <location>
        <begin position="37"/>
        <end position="56"/>
    </location>
</feature>
<evidence type="ECO:0000313" key="4">
    <source>
        <dbReference type="EMBL" id="ADL08447.1"/>
    </source>
</evidence>
<feature type="domain" description="HD" evidence="2">
    <location>
        <begin position="247"/>
        <end position="369"/>
    </location>
</feature>
<dbReference type="PROSITE" id="PS51832">
    <property type="entry name" value="HD_GYP"/>
    <property type="match status" value="1"/>
</dbReference>
<keyword evidence="1" id="KW-0812">Transmembrane</keyword>
<dbReference type="InterPro" id="IPR006674">
    <property type="entry name" value="HD_domain"/>
</dbReference>
<dbReference type="STRING" id="555079.Toce_1711"/>
<feature type="transmembrane region" description="Helical" evidence="1">
    <location>
        <begin position="202"/>
        <end position="219"/>
    </location>
</feature>
<dbReference type="SUPFAM" id="SSF109604">
    <property type="entry name" value="HD-domain/PDEase-like"/>
    <property type="match status" value="1"/>
</dbReference>
<dbReference type="InterPro" id="IPR037522">
    <property type="entry name" value="HD_GYP_dom"/>
</dbReference>
<proteinExistence type="predicted"/>
<feature type="transmembrane region" description="Helical" evidence="1">
    <location>
        <begin position="142"/>
        <end position="164"/>
    </location>
</feature>
<dbReference type="InterPro" id="IPR003607">
    <property type="entry name" value="HD/PDEase_dom"/>
</dbReference>
<name>D9RYM3_THEOJ</name>
<gene>
    <name evidence="4" type="ordered locus">Toce_1711</name>
</gene>
<dbReference type="Pfam" id="PF13487">
    <property type="entry name" value="HD_5"/>
    <property type="match status" value="1"/>
</dbReference>
<dbReference type="PANTHER" id="PTHR43155:SF2">
    <property type="entry name" value="CYCLIC DI-GMP PHOSPHODIESTERASE PA4108"/>
    <property type="match status" value="1"/>
</dbReference>
<dbReference type="Gene3D" id="1.10.3210.10">
    <property type="entry name" value="Hypothetical protein af1432"/>
    <property type="match status" value="1"/>
</dbReference>
<keyword evidence="1" id="KW-1133">Transmembrane helix</keyword>
<organism evidence="4 5">
    <name type="scientific">Thermosediminibacter oceani (strain ATCC BAA-1034 / DSM 16646 / JW/IW-1228P)</name>
    <dbReference type="NCBI Taxonomy" id="555079"/>
    <lineage>
        <taxon>Bacteria</taxon>
        <taxon>Bacillati</taxon>
        <taxon>Bacillota</taxon>
        <taxon>Clostridia</taxon>
        <taxon>Thermosediminibacterales</taxon>
        <taxon>Thermosediminibacteraceae</taxon>
        <taxon>Thermosediminibacter</taxon>
    </lineage>
</organism>
<accession>D9RYM3</accession>
<dbReference type="HOGENOM" id="CLU_000445_92_14_9"/>
<feature type="transmembrane region" description="Helical" evidence="1">
    <location>
        <begin position="105"/>
        <end position="122"/>
    </location>
</feature>
<dbReference type="NCBIfam" id="TIGR00277">
    <property type="entry name" value="HDIG"/>
    <property type="match status" value="1"/>
</dbReference>
<feature type="transmembrane region" description="Helical" evidence="1">
    <location>
        <begin position="62"/>
        <end position="84"/>
    </location>
</feature>
<sequence>MIKNSKQNLFFILLMAIAGFFLLHSLNSLLHIDTKTFVIFVGLAFLAEILPVKLVNDAEVTVGFAVFIGSILVLGYKASIWVAFFSELLCEIRHRVPNYAFLKKITNIGIYIIMVAGSGYIYEKLGGVPGNINLQENLSSFIALIITYFLLNVGLVTTALTIIYKKSIKYIFSTTFKWALPNYAALAPLGILLAIIYINNGALGLLLFLIPLLVARHSFKLYMDMKKVYLETIQALATAIEAKDPYTRGHSERVAKLAVAIAEELRMDNDFISHLQYAALLHDIGKIGIPEEILNKPCKLSEDEFSKIKTHPALGASIVKNVDFLAQASSFIMYHHERMDGSGYPMGLKGKEIPLGAQIIAVADVFDALTTDRPYRKAWNPKDALAELERNSGVQFRPAVIKALKKVLEREKIRENAFD</sequence>
<keyword evidence="5" id="KW-1185">Reference proteome</keyword>
<reference evidence="4 5" key="1">
    <citation type="journal article" date="2010" name="Stand. Genomic Sci.">
        <title>Complete genome sequence of Thermosediminibacter oceani type strain (JW/IW-1228P).</title>
        <authorList>
            <person name="Pitluck S."/>
            <person name="Yasawong M."/>
            <person name="Munk C."/>
            <person name="Nolan M."/>
            <person name="Lapidus A."/>
            <person name="Lucas S."/>
            <person name="Glavina Del Rio T."/>
            <person name="Tice H."/>
            <person name="Cheng J.F."/>
            <person name="Bruce D."/>
            <person name="Detter C."/>
            <person name="Tapia R."/>
            <person name="Han C."/>
            <person name="Goodwin L."/>
            <person name="Liolios K."/>
            <person name="Ivanova N."/>
            <person name="Mavromatis K."/>
            <person name="Mikhailova N."/>
            <person name="Pati A."/>
            <person name="Chen A."/>
            <person name="Palaniappan K."/>
            <person name="Land M."/>
            <person name="Hauser L."/>
            <person name="Chang Y.J."/>
            <person name="Jeffries C.D."/>
            <person name="Rohde M."/>
            <person name="Spring S."/>
            <person name="Sikorski J."/>
            <person name="Goker M."/>
            <person name="Woyke T."/>
            <person name="Bristow J."/>
            <person name="Eisen J.A."/>
            <person name="Markowitz V."/>
            <person name="Hugenholtz P."/>
            <person name="Kyrpides N.C."/>
            <person name="Klenk H.P."/>
        </authorList>
    </citation>
    <scope>NUCLEOTIDE SEQUENCE [LARGE SCALE GENOMIC DNA]</scope>
    <source>
        <strain evidence="5">ATCC BAA-1034 / DSM 16646 / JW/IW-1228P</strain>
    </source>
</reference>
<evidence type="ECO:0000313" key="5">
    <source>
        <dbReference type="Proteomes" id="UP000000272"/>
    </source>
</evidence>
<evidence type="ECO:0000259" key="2">
    <source>
        <dbReference type="PROSITE" id="PS51831"/>
    </source>
</evidence>
<dbReference type="Proteomes" id="UP000000272">
    <property type="component" value="Chromosome"/>
</dbReference>
<protein>
    <submittedName>
        <fullName evidence="4">Metal dependent phosphohydrolase</fullName>
    </submittedName>
</protein>
<dbReference type="InterPro" id="IPR006675">
    <property type="entry name" value="HDIG_dom"/>
</dbReference>
<dbReference type="CDD" id="cd00077">
    <property type="entry name" value="HDc"/>
    <property type="match status" value="1"/>
</dbReference>
<feature type="domain" description="HD-GYP" evidence="3">
    <location>
        <begin position="225"/>
        <end position="419"/>
    </location>
</feature>